<dbReference type="EMBL" id="AAOF01000031">
    <property type="protein sequence ID" value="EAR20184.1"/>
    <property type="molecule type" value="Genomic_DNA"/>
</dbReference>
<evidence type="ECO:0000313" key="3">
    <source>
        <dbReference type="Proteomes" id="UP000003374"/>
    </source>
</evidence>
<feature type="region of interest" description="Disordered" evidence="1">
    <location>
        <begin position="78"/>
        <end position="99"/>
    </location>
</feature>
<proteinExistence type="predicted"/>
<dbReference type="AlphaFoldDB" id="A4BVR2"/>
<keyword evidence="3" id="KW-1185">Reference proteome</keyword>
<dbReference type="Proteomes" id="UP000003374">
    <property type="component" value="Unassembled WGS sequence"/>
</dbReference>
<protein>
    <submittedName>
        <fullName evidence="2">Uncharacterized protein</fullName>
    </submittedName>
</protein>
<organism evidence="2 3">
    <name type="scientific">Nitrococcus mobilis Nb-231</name>
    <dbReference type="NCBI Taxonomy" id="314278"/>
    <lineage>
        <taxon>Bacteria</taxon>
        <taxon>Pseudomonadati</taxon>
        <taxon>Pseudomonadota</taxon>
        <taxon>Gammaproteobacteria</taxon>
        <taxon>Chromatiales</taxon>
        <taxon>Ectothiorhodospiraceae</taxon>
        <taxon>Nitrococcus</taxon>
    </lineage>
</organism>
<sequence>MRRDHKVGTDIHLGEVSQIVVLGVWHHDLILRLETLAAPHQVQPKLANLLHDGEDVPEAWLVTQYSVEITDLKLRLLQGPQSNHPGRPDAEATGGIVTL</sequence>
<accession>A4BVR2</accession>
<reference evidence="2 3" key="1">
    <citation type="submission" date="2006-02" db="EMBL/GenBank/DDBJ databases">
        <authorList>
            <person name="Waterbury J."/>
            <person name="Ferriera S."/>
            <person name="Johnson J."/>
            <person name="Kravitz S."/>
            <person name="Halpern A."/>
            <person name="Remington K."/>
            <person name="Beeson K."/>
            <person name="Tran B."/>
            <person name="Rogers Y.-H."/>
            <person name="Friedman R."/>
            <person name="Venter J.C."/>
        </authorList>
    </citation>
    <scope>NUCLEOTIDE SEQUENCE [LARGE SCALE GENOMIC DNA]</scope>
    <source>
        <strain evidence="2 3">Nb-231</strain>
    </source>
</reference>
<comment type="caution">
    <text evidence="2">The sequence shown here is derived from an EMBL/GenBank/DDBJ whole genome shotgun (WGS) entry which is preliminary data.</text>
</comment>
<evidence type="ECO:0000256" key="1">
    <source>
        <dbReference type="SAM" id="MobiDB-lite"/>
    </source>
</evidence>
<evidence type="ECO:0000313" key="2">
    <source>
        <dbReference type="EMBL" id="EAR20184.1"/>
    </source>
</evidence>
<dbReference type="HOGENOM" id="CLU_2317388_0_0_6"/>
<gene>
    <name evidence="2" type="ORF">NB231_13766</name>
</gene>
<name>A4BVR2_9GAMM</name>